<dbReference type="PANTHER" id="PTHR43022:SF1">
    <property type="entry name" value="PROTEIN SMF"/>
    <property type="match status" value="1"/>
</dbReference>
<dbReference type="GO" id="GO:0009294">
    <property type="term" value="P:DNA-mediated transformation"/>
    <property type="evidence" value="ECO:0007669"/>
    <property type="project" value="InterPro"/>
</dbReference>
<proteinExistence type="inferred from homology"/>
<accession>A0A2J6NME5</accession>
<comment type="caution">
    <text evidence="3">The sequence shown here is derived from an EMBL/GenBank/DDBJ whole genome shotgun (WGS) entry which is preliminary data.</text>
</comment>
<feature type="domain" description="Smf/DprA SLOG" evidence="2">
    <location>
        <begin position="77"/>
        <end position="284"/>
    </location>
</feature>
<evidence type="ECO:0000259" key="2">
    <source>
        <dbReference type="Pfam" id="PF02481"/>
    </source>
</evidence>
<name>A0A2J6NME5_9LACO</name>
<dbReference type="AlphaFoldDB" id="A0A2J6NME5"/>
<dbReference type="InterPro" id="IPR003488">
    <property type="entry name" value="DprA"/>
</dbReference>
<dbReference type="PANTHER" id="PTHR43022">
    <property type="entry name" value="PROTEIN SMF"/>
    <property type="match status" value="1"/>
</dbReference>
<dbReference type="Proteomes" id="UP000239920">
    <property type="component" value="Unassembled WGS sequence"/>
</dbReference>
<reference evidence="3 4" key="1">
    <citation type="submission" date="2017-09" db="EMBL/GenBank/DDBJ databases">
        <title>Bacterial strain isolated from the female urinary microbiota.</title>
        <authorList>
            <person name="Thomas-White K."/>
            <person name="Kumar N."/>
            <person name="Forster S."/>
            <person name="Putonti C."/>
            <person name="Lawley T."/>
            <person name="Wolfe A.J."/>
        </authorList>
    </citation>
    <scope>NUCLEOTIDE SEQUENCE [LARGE SCALE GENOMIC DNA]</scope>
    <source>
        <strain evidence="3 4">UMB0683</strain>
    </source>
</reference>
<protein>
    <submittedName>
        <fullName evidence="3">DNA-protecting protein DprA</fullName>
    </submittedName>
</protein>
<dbReference type="Pfam" id="PF02481">
    <property type="entry name" value="DNA_processg_A"/>
    <property type="match status" value="1"/>
</dbReference>
<dbReference type="Gene3D" id="3.40.50.450">
    <property type="match status" value="1"/>
</dbReference>
<dbReference type="SUPFAM" id="SSF102405">
    <property type="entry name" value="MCP/YpsA-like"/>
    <property type="match status" value="1"/>
</dbReference>
<comment type="similarity">
    <text evidence="1">Belongs to the DprA/Smf family.</text>
</comment>
<dbReference type="OrthoDB" id="9785707at2"/>
<gene>
    <name evidence="3" type="primary">dprA</name>
    <name evidence="3" type="ORF">CK797_05455</name>
</gene>
<dbReference type="EMBL" id="PNFV01000005">
    <property type="protein sequence ID" value="PMB82498.1"/>
    <property type="molecule type" value="Genomic_DNA"/>
</dbReference>
<dbReference type="NCBIfam" id="TIGR00732">
    <property type="entry name" value="dprA"/>
    <property type="match status" value="1"/>
</dbReference>
<sequence length="285" mass="31390">MLQARDFLLRLSLCRGLGRISKVRLWTRAQQLRCFNDLSRLVDDCQLSRRSQTALLNNWTSPVLDQAVQVNQDQPHITIVDPAYPVSLKEIFCPPLVLFYAGDLALLQRPRLGIVGARDASSYGVGVLRGFIPEIVKHRLVVVSGLARGIDGLSHRITLEHRGMTIGVIGCGIDRCYPAENQQLQAAVASRGLVLSEYGWGEPPLAYHFPERNRVIAGLVQTLLVVEAKRRSGSLITANLALDENRNVCAVPGRIDTIRSLGCNELIAAGAKPILRAQDIIDEFA</sequence>
<evidence type="ECO:0000313" key="4">
    <source>
        <dbReference type="Proteomes" id="UP000239920"/>
    </source>
</evidence>
<organism evidence="3 4">
    <name type="scientific">Limosilactobacillus pontis</name>
    <dbReference type="NCBI Taxonomy" id="35787"/>
    <lineage>
        <taxon>Bacteria</taxon>
        <taxon>Bacillati</taxon>
        <taxon>Bacillota</taxon>
        <taxon>Bacilli</taxon>
        <taxon>Lactobacillales</taxon>
        <taxon>Lactobacillaceae</taxon>
        <taxon>Limosilactobacillus</taxon>
    </lineage>
</organism>
<evidence type="ECO:0000256" key="1">
    <source>
        <dbReference type="ARBA" id="ARBA00006525"/>
    </source>
</evidence>
<evidence type="ECO:0000313" key="3">
    <source>
        <dbReference type="EMBL" id="PMB82498.1"/>
    </source>
</evidence>
<dbReference type="InterPro" id="IPR057666">
    <property type="entry name" value="DrpA_SLOG"/>
</dbReference>